<dbReference type="SUPFAM" id="SSF50891">
    <property type="entry name" value="Cyclophilin-like"/>
    <property type="match status" value="1"/>
</dbReference>
<protein>
    <submittedName>
        <fullName evidence="5">KipI antagonist</fullName>
    </submittedName>
</protein>
<proteinExistence type="predicted"/>
<dbReference type="InterPro" id="IPR052708">
    <property type="entry name" value="PxpC"/>
</dbReference>
<dbReference type="OrthoDB" id="9782422at2"/>
<comment type="caution">
    <text evidence="5">The sequence shown here is derived from an EMBL/GenBank/DDBJ whole genome shotgun (WGS) entry which is preliminary data.</text>
</comment>
<evidence type="ECO:0000256" key="2">
    <source>
        <dbReference type="ARBA" id="ARBA00022801"/>
    </source>
</evidence>
<dbReference type="SMART" id="SM00797">
    <property type="entry name" value="AHS2"/>
    <property type="match status" value="1"/>
</dbReference>
<dbReference type="PANTHER" id="PTHR43309">
    <property type="entry name" value="5-OXOPROLINASE SUBUNIT C"/>
    <property type="match status" value="1"/>
</dbReference>
<evidence type="ECO:0000259" key="4">
    <source>
        <dbReference type="SMART" id="SM00797"/>
    </source>
</evidence>
<dbReference type="GO" id="GO:0016787">
    <property type="term" value="F:hydrolase activity"/>
    <property type="evidence" value="ECO:0007669"/>
    <property type="project" value="UniProtKB-KW"/>
</dbReference>
<dbReference type="InterPro" id="IPR003778">
    <property type="entry name" value="CT_A_B"/>
</dbReference>
<dbReference type="Gene3D" id="2.40.100.10">
    <property type="entry name" value="Cyclophilin-like"/>
    <property type="match status" value="1"/>
</dbReference>
<keyword evidence="6" id="KW-1185">Reference proteome</keyword>
<sequence length="330" mass="36394">MISVTKPGLHDTVQDLGRYGYQKHGVVAGGAMDSFSHRIANMLVGNDETAATLEITLIGPSLLFEEDAVIAIGGGDLLPMMADMLVPMWRPVFIRKGCELRFGAARTGCRAYLAVAGGFAVPVVLGSRSTYVKAGLGGVEGRALKKGDVLHVGKETSLVKKLKKRLPSKEPIYAAGWGIAEKHLPVLSTPYEIRVMQGKQYEWFDEESKHRFWNESFIVSSQSDRMGYRINGPLLKLNEPRELISEAVTYGSIQIPSDGNPIVLAADRQTTGGYPKIGQLSSVDFMKLAQAKAGDRLSFKEVTVEESQRLFEKRERDLKMLRAAIRVRLR</sequence>
<dbReference type="EMBL" id="BJYL01000021">
    <property type="protein sequence ID" value="GEN83383.1"/>
    <property type="molecule type" value="Genomic_DNA"/>
</dbReference>
<dbReference type="NCBIfam" id="TIGR00724">
    <property type="entry name" value="urea_amlyse_rel"/>
    <property type="match status" value="1"/>
</dbReference>
<keyword evidence="3" id="KW-0067">ATP-binding</keyword>
<dbReference type="RefSeq" id="WP_147057253.1">
    <property type="nucleotide sequence ID" value="NZ_BJYL01000021.1"/>
</dbReference>
<keyword evidence="1" id="KW-0547">Nucleotide-binding</keyword>
<dbReference type="InterPro" id="IPR029000">
    <property type="entry name" value="Cyclophilin-like_dom_sf"/>
</dbReference>
<gene>
    <name evidence="5" type="primary">kipA</name>
    <name evidence="5" type="ORF">SLU01_16950</name>
</gene>
<name>A0A511Z7F2_9BACL</name>
<evidence type="ECO:0000313" key="6">
    <source>
        <dbReference type="Proteomes" id="UP000321901"/>
    </source>
</evidence>
<organism evidence="5 6">
    <name type="scientific">Sporosarcina luteola</name>
    <dbReference type="NCBI Taxonomy" id="582850"/>
    <lineage>
        <taxon>Bacteria</taxon>
        <taxon>Bacillati</taxon>
        <taxon>Bacillota</taxon>
        <taxon>Bacilli</taxon>
        <taxon>Bacillales</taxon>
        <taxon>Caryophanaceae</taxon>
        <taxon>Sporosarcina</taxon>
    </lineage>
</organism>
<evidence type="ECO:0000313" key="5">
    <source>
        <dbReference type="EMBL" id="GEN83383.1"/>
    </source>
</evidence>
<evidence type="ECO:0000256" key="3">
    <source>
        <dbReference type="ARBA" id="ARBA00022840"/>
    </source>
</evidence>
<reference evidence="5 6" key="1">
    <citation type="submission" date="2019-07" db="EMBL/GenBank/DDBJ databases">
        <title>Whole genome shotgun sequence of Sporosarcina luteola NBRC 105378.</title>
        <authorList>
            <person name="Hosoyama A."/>
            <person name="Uohara A."/>
            <person name="Ohji S."/>
            <person name="Ichikawa N."/>
        </authorList>
    </citation>
    <scope>NUCLEOTIDE SEQUENCE [LARGE SCALE GENOMIC DNA]</scope>
    <source>
        <strain evidence="5 6">NBRC 105378</strain>
    </source>
</reference>
<evidence type="ECO:0000256" key="1">
    <source>
        <dbReference type="ARBA" id="ARBA00022741"/>
    </source>
</evidence>
<feature type="domain" description="Carboxyltransferase" evidence="4">
    <location>
        <begin position="23"/>
        <end position="317"/>
    </location>
</feature>
<keyword evidence="2" id="KW-0378">Hydrolase</keyword>
<dbReference type="Proteomes" id="UP000321901">
    <property type="component" value="Unassembled WGS sequence"/>
</dbReference>
<dbReference type="AlphaFoldDB" id="A0A511Z7F2"/>
<dbReference type="PANTHER" id="PTHR43309:SF5">
    <property type="entry name" value="5-OXOPROLINASE SUBUNIT C"/>
    <property type="match status" value="1"/>
</dbReference>
<dbReference type="Pfam" id="PF02626">
    <property type="entry name" value="CT_A_B"/>
    <property type="match status" value="1"/>
</dbReference>
<dbReference type="GO" id="GO:0005524">
    <property type="term" value="F:ATP binding"/>
    <property type="evidence" value="ECO:0007669"/>
    <property type="project" value="UniProtKB-KW"/>
</dbReference>
<accession>A0A511Z7F2</accession>